<comment type="caution">
    <text evidence="2">The sequence shown here is derived from an EMBL/GenBank/DDBJ whole genome shotgun (WGS) entry which is preliminary data.</text>
</comment>
<keyword evidence="1" id="KW-1133">Transmembrane helix</keyword>
<gene>
    <name evidence="2" type="ORF">EDF64_10582</name>
</gene>
<sequence length="173" mass="18272">MVRGPDGPDVNPRAAAGVVVLAVIASAVVWFFGVGVALSLAVGGVVAAVGLTWTAIRDAPSLTWPVPPVRSAPGARRGLSETAWSLRSRGGVPERALGRARAVARHRLRTVHRLDLDDPDDRPEIEALLPPDVVAVLRSERRPELDLTAFGAVLTAVEALAPPTDRTATERHP</sequence>
<protein>
    <submittedName>
        <fullName evidence="2">Uncharacterized protein</fullName>
    </submittedName>
</protein>
<dbReference type="EMBL" id="SNVW01000005">
    <property type="protein sequence ID" value="TDN44250.1"/>
    <property type="molecule type" value="Genomic_DNA"/>
</dbReference>
<proteinExistence type="predicted"/>
<dbReference type="Proteomes" id="UP000295764">
    <property type="component" value="Unassembled WGS sequence"/>
</dbReference>
<accession>A0A4R6DI30</accession>
<evidence type="ECO:0000313" key="3">
    <source>
        <dbReference type="Proteomes" id="UP000295764"/>
    </source>
</evidence>
<name>A0A4R6DI30_9MICO</name>
<organism evidence="2 3">
    <name type="scientific">Curtobacterium flaccumfaciens</name>
    <dbReference type="NCBI Taxonomy" id="2035"/>
    <lineage>
        <taxon>Bacteria</taxon>
        <taxon>Bacillati</taxon>
        <taxon>Actinomycetota</taxon>
        <taxon>Actinomycetes</taxon>
        <taxon>Micrococcales</taxon>
        <taxon>Microbacteriaceae</taxon>
        <taxon>Curtobacterium</taxon>
    </lineage>
</organism>
<feature type="transmembrane region" description="Helical" evidence="1">
    <location>
        <begin position="38"/>
        <end position="56"/>
    </location>
</feature>
<keyword evidence="1" id="KW-0812">Transmembrane</keyword>
<evidence type="ECO:0000256" key="1">
    <source>
        <dbReference type="SAM" id="Phobius"/>
    </source>
</evidence>
<keyword evidence="1" id="KW-0472">Membrane</keyword>
<dbReference type="AlphaFoldDB" id="A0A4R6DI30"/>
<reference evidence="2 3" key="1">
    <citation type="submission" date="2019-03" db="EMBL/GenBank/DDBJ databases">
        <title>Genomic analyses of the natural microbiome of Caenorhabditis elegans.</title>
        <authorList>
            <person name="Samuel B."/>
        </authorList>
    </citation>
    <scope>NUCLEOTIDE SEQUENCE [LARGE SCALE GENOMIC DNA]</scope>
    <source>
        <strain evidence="2 3">JUb65</strain>
    </source>
</reference>
<evidence type="ECO:0000313" key="2">
    <source>
        <dbReference type="EMBL" id="TDN44250.1"/>
    </source>
</evidence>
<feature type="transmembrane region" description="Helical" evidence="1">
    <location>
        <begin position="12"/>
        <end position="32"/>
    </location>
</feature>